<feature type="compositionally biased region" description="Basic residues" evidence="1">
    <location>
        <begin position="97"/>
        <end position="110"/>
    </location>
</feature>
<dbReference type="Proteomes" id="UP001603857">
    <property type="component" value="Unassembled WGS sequence"/>
</dbReference>
<evidence type="ECO:0000313" key="3">
    <source>
        <dbReference type="Proteomes" id="UP001603857"/>
    </source>
</evidence>
<dbReference type="PANTHER" id="PTHR36709">
    <property type="entry name" value="OS02G0604100 PROTEIN"/>
    <property type="match status" value="1"/>
</dbReference>
<dbReference type="PANTHER" id="PTHR36709:SF1">
    <property type="entry name" value="OS02G0604100 PROTEIN"/>
    <property type="match status" value="1"/>
</dbReference>
<feature type="region of interest" description="Disordered" evidence="1">
    <location>
        <begin position="97"/>
        <end position="126"/>
    </location>
</feature>
<gene>
    <name evidence="2" type="ORF">Fmac_016991</name>
</gene>
<protein>
    <recommendedName>
        <fullName evidence="4">Pm52 protein</fullName>
    </recommendedName>
</protein>
<keyword evidence="3" id="KW-1185">Reference proteome</keyword>
<evidence type="ECO:0000256" key="1">
    <source>
        <dbReference type="SAM" id="MobiDB-lite"/>
    </source>
</evidence>
<organism evidence="2 3">
    <name type="scientific">Flemingia macrophylla</name>
    <dbReference type="NCBI Taxonomy" id="520843"/>
    <lineage>
        <taxon>Eukaryota</taxon>
        <taxon>Viridiplantae</taxon>
        <taxon>Streptophyta</taxon>
        <taxon>Embryophyta</taxon>
        <taxon>Tracheophyta</taxon>
        <taxon>Spermatophyta</taxon>
        <taxon>Magnoliopsida</taxon>
        <taxon>eudicotyledons</taxon>
        <taxon>Gunneridae</taxon>
        <taxon>Pentapetalae</taxon>
        <taxon>rosids</taxon>
        <taxon>fabids</taxon>
        <taxon>Fabales</taxon>
        <taxon>Fabaceae</taxon>
        <taxon>Papilionoideae</taxon>
        <taxon>50 kb inversion clade</taxon>
        <taxon>NPAAA clade</taxon>
        <taxon>indigoferoid/millettioid clade</taxon>
        <taxon>Phaseoleae</taxon>
        <taxon>Flemingia</taxon>
    </lineage>
</organism>
<evidence type="ECO:0000313" key="2">
    <source>
        <dbReference type="EMBL" id="KAL2335778.1"/>
    </source>
</evidence>
<name>A0ABD1MJU0_9FABA</name>
<reference evidence="2 3" key="1">
    <citation type="submission" date="2024-08" db="EMBL/GenBank/DDBJ databases">
        <title>Insights into the chromosomal genome structure of Flemingia macrophylla.</title>
        <authorList>
            <person name="Ding Y."/>
            <person name="Zhao Y."/>
            <person name="Bi W."/>
            <person name="Wu M."/>
            <person name="Zhao G."/>
            <person name="Gong Y."/>
            <person name="Li W."/>
            <person name="Zhang P."/>
        </authorList>
    </citation>
    <scope>NUCLEOTIDE SEQUENCE [LARGE SCALE GENOMIC DNA]</scope>
    <source>
        <strain evidence="2">DYQJB</strain>
        <tissue evidence="2">Leaf</tissue>
    </source>
</reference>
<feature type="region of interest" description="Disordered" evidence="1">
    <location>
        <begin position="23"/>
        <end position="48"/>
    </location>
</feature>
<dbReference type="AlphaFoldDB" id="A0ABD1MJU0"/>
<evidence type="ECO:0008006" key="4">
    <source>
        <dbReference type="Google" id="ProtNLM"/>
    </source>
</evidence>
<accession>A0ABD1MJU0</accession>
<sequence length="126" mass="14111">MAKFNVVQKKRRALIAEKKRLVHGDPSTGKLKVQSQPHSLSGKRKRKLFKKWRREQKDALQNGLVSMEDVQMAVAQGDTKEIQTPSGKIHLKKSVKLKQLKRKGAGKSKRKSDVPAGDISANAMVE</sequence>
<dbReference type="EMBL" id="JBGMDY010000005">
    <property type="protein sequence ID" value="KAL2335778.1"/>
    <property type="molecule type" value="Genomic_DNA"/>
</dbReference>
<comment type="caution">
    <text evidence="2">The sequence shown here is derived from an EMBL/GenBank/DDBJ whole genome shotgun (WGS) entry which is preliminary data.</text>
</comment>
<proteinExistence type="predicted"/>